<dbReference type="Gene3D" id="3.40.390.30">
    <property type="entry name" value="Metalloproteases ('zincins'), catalytic domain"/>
    <property type="match status" value="1"/>
</dbReference>
<keyword evidence="6 8" id="KW-0378">Hydrolase</keyword>
<dbReference type="RefSeq" id="WP_302724443.1">
    <property type="nucleotide sequence ID" value="NZ_JAULRU010000797.1"/>
</dbReference>
<dbReference type="SUPFAM" id="SSF55486">
    <property type="entry name" value="Metalloproteases ('zincins'), catalytic domain"/>
    <property type="match status" value="1"/>
</dbReference>
<keyword evidence="3 8" id="KW-0540">Nuclease</keyword>
<dbReference type="InterPro" id="IPR023091">
    <property type="entry name" value="MetalPrtase_cat_dom_sf_prd"/>
</dbReference>
<keyword evidence="5 8" id="KW-0255">Endonuclease</keyword>
<protein>
    <recommendedName>
        <fullName evidence="8">Endoribonuclease YbeY</fullName>
        <ecNumber evidence="8">3.1.-.-</ecNumber>
    </recommendedName>
</protein>
<keyword evidence="2 8" id="KW-0690">Ribosome biogenesis</keyword>
<accession>A0ABU4RSI3</accession>
<dbReference type="InterPro" id="IPR002036">
    <property type="entry name" value="YbeY"/>
</dbReference>
<keyword evidence="8" id="KW-0698">rRNA processing</keyword>
<evidence type="ECO:0000256" key="3">
    <source>
        <dbReference type="ARBA" id="ARBA00022722"/>
    </source>
</evidence>
<dbReference type="Proteomes" id="UP001273505">
    <property type="component" value="Unassembled WGS sequence"/>
</dbReference>
<dbReference type="NCBIfam" id="TIGR00043">
    <property type="entry name" value="rRNA maturation RNase YbeY"/>
    <property type="match status" value="1"/>
</dbReference>
<keyword evidence="7 8" id="KW-0862">Zinc</keyword>
<proteinExistence type="inferred from homology"/>
<evidence type="ECO:0000313" key="9">
    <source>
        <dbReference type="EMBL" id="MDX6847842.1"/>
    </source>
</evidence>
<evidence type="ECO:0000256" key="8">
    <source>
        <dbReference type="HAMAP-Rule" id="MF_00009"/>
    </source>
</evidence>
<comment type="caution">
    <text evidence="9">The sequence shown here is derived from an EMBL/GenBank/DDBJ whole genome shotgun (WGS) entry which is preliminary data.</text>
</comment>
<dbReference type="InterPro" id="IPR020549">
    <property type="entry name" value="YbeY_CS"/>
</dbReference>
<comment type="cofactor">
    <cofactor evidence="8">
        <name>Zn(2+)</name>
        <dbReference type="ChEBI" id="CHEBI:29105"/>
    </cofactor>
    <text evidence="8">Binds 1 zinc ion.</text>
</comment>
<dbReference type="EMBL" id="JAXAFO010000001">
    <property type="protein sequence ID" value="MDX6847842.1"/>
    <property type="molecule type" value="Genomic_DNA"/>
</dbReference>
<comment type="subcellular location">
    <subcellularLocation>
        <location evidence="8">Cytoplasm</location>
    </subcellularLocation>
</comment>
<evidence type="ECO:0000313" key="10">
    <source>
        <dbReference type="Proteomes" id="UP001273505"/>
    </source>
</evidence>
<feature type="binding site" evidence="8">
    <location>
        <position position="116"/>
    </location>
    <ligand>
        <name>Zn(2+)</name>
        <dbReference type="ChEBI" id="CHEBI:29105"/>
        <note>catalytic</note>
    </ligand>
</feature>
<evidence type="ECO:0000256" key="6">
    <source>
        <dbReference type="ARBA" id="ARBA00022801"/>
    </source>
</evidence>
<dbReference type="HAMAP" id="MF_00009">
    <property type="entry name" value="Endoribonucl_YbeY"/>
    <property type="match status" value="1"/>
</dbReference>
<feature type="binding site" evidence="8">
    <location>
        <position position="112"/>
    </location>
    <ligand>
        <name>Zn(2+)</name>
        <dbReference type="ChEBI" id="CHEBI:29105"/>
        <note>catalytic</note>
    </ligand>
</feature>
<dbReference type="PROSITE" id="PS01306">
    <property type="entry name" value="UPF0054"/>
    <property type="match status" value="1"/>
</dbReference>
<evidence type="ECO:0000256" key="2">
    <source>
        <dbReference type="ARBA" id="ARBA00022517"/>
    </source>
</evidence>
<dbReference type="EC" id="3.1.-.-" evidence="8"/>
<comment type="similarity">
    <text evidence="1 8">Belongs to the endoribonuclease YbeY family.</text>
</comment>
<reference evidence="9 10" key="1">
    <citation type="submission" date="2023-11" db="EMBL/GenBank/DDBJ databases">
        <title>Gilvimarinus fulvus sp. nov., isolated from the surface of Kelp.</title>
        <authorList>
            <person name="Sun Y.Y."/>
            <person name="Gong Y."/>
            <person name="Du Z.J."/>
        </authorList>
    </citation>
    <scope>NUCLEOTIDE SEQUENCE [LARGE SCALE GENOMIC DNA]</scope>
    <source>
        <strain evidence="9 10">SDUM040013</strain>
    </source>
</reference>
<comment type="function">
    <text evidence="8">Single strand-specific metallo-endoribonuclease involved in late-stage 70S ribosome quality control and in maturation of the 3' terminus of the 16S rRNA.</text>
</comment>
<feature type="binding site" evidence="8">
    <location>
        <position position="122"/>
    </location>
    <ligand>
        <name>Zn(2+)</name>
        <dbReference type="ChEBI" id="CHEBI:29105"/>
        <note>catalytic</note>
    </ligand>
</feature>
<keyword evidence="8" id="KW-0963">Cytoplasm</keyword>
<dbReference type="Pfam" id="PF02130">
    <property type="entry name" value="YbeY"/>
    <property type="match status" value="1"/>
</dbReference>
<gene>
    <name evidence="8 9" type="primary">ybeY</name>
    <name evidence="9" type="ORF">SCD92_00635</name>
</gene>
<organism evidence="9 10">
    <name type="scientific">Gilvimarinus gilvus</name>
    <dbReference type="NCBI Taxonomy" id="3058038"/>
    <lineage>
        <taxon>Bacteria</taxon>
        <taxon>Pseudomonadati</taxon>
        <taxon>Pseudomonadota</taxon>
        <taxon>Gammaproteobacteria</taxon>
        <taxon>Cellvibrionales</taxon>
        <taxon>Cellvibrionaceae</taxon>
        <taxon>Gilvimarinus</taxon>
    </lineage>
</organism>
<keyword evidence="4 8" id="KW-0479">Metal-binding</keyword>
<evidence type="ECO:0000256" key="1">
    <source>
        <dbReference type="ARBA" id="ARBA00010875"/>
    </source>
</evidence>
<keyword evidence="10" id="KW-1185">Reference proteome</keyword>
<evidence type="ECO:0000256" key="5">
    <source>
        <dbReference type="ARBA" id="ARBA00022759"/>
    </source>
</evidence>
<evidence type="ECO:0000256" key="4">
    <source>
        <dbReference type="ARBA" id="ARBA00022723"/>
    </source>
</evidence>
<sequence length="165" mass="17955">MTCQVDIDVQVPDEALPSDDEVHRWVAAAIPDSLEQSEVSVSIVDAATSQRLNGQYRGRDYPTNVLSFPADLPAELGLPLLGDLVICAHVVEREALEQGKPSSAHWAHMLVHGTLHLLGYDHIDDDEAEHMEALETKIITGLGFAPPYDEVANDAVSAELPPNQE</sequence>
<dbReference type="PANTHER" id="PTHR46986:SF1">
    <property type="entry name" value="ENDORIBONUCLEASE YBEY, CHLOROPLASTIC"/>
    <property type="match status" value="1"/>
</dbReference>
<evidence type="ECO:0000256" key="7">
    <source>
        <dbReference type="ARBA" id="ARBA00022833"/>
    </source>
</evidence>
<dbReference type="PANTHER" id="PTHR46986">
    <property type="entry name" value="ENDORIBONUCLEASE YBEY, CHLOROPLASTIC"/>
    <property type="match status" value="1"/>
</dbReference>
<name>A0ABU4RSI3_9GAMM</name>